<evidence type="ECO:0000313" key="3">
    <source>
        <dbReference type="Proteomes" id="UP001153321"/>
    </source>
</evidence>
<sequence>MATPTPAPAAANQRLGPPVPKSIAPVSAWQRRDPRLARLQQAVVAPTNVFETRRRDARRTRQQLKRRSEELLQAESERNHADTKPEAERNTMAAYVDKLPDPKTIENLPSIPKITRPEVKRDGEAAPAKRKRKNVCTELPPAAEKKRASSPELVAFKGLRNDHKEHHMHRNRDKSASPEHVESGAEGAVTSEPPNTERERRRLSSEDTDLREDDEQVPSPKTSPNKRNRFGDIDESITPSVYLDTPPDSQGMLGQDSDMRLGAEALDMKTKGLLPILPMMPMCSPYQQHMPWRGTRPRAGEEFGPRRFRGPMPPYFRAGKFDKRAVRAPFMPFSPRMAIPLLATPKIGMYQGECPLTPYKRSESPPPLGTPDFAIPPTDFKVINYIDQDPFKIIQIDGIPREIRFYGNTAVIMLDWDDPREIKFLPGCRRVIFDSKHSVVLTFSEGYKQVEFDDQVFNIKFGAPTRELYINGRWHECFFGGQPFGVIIDGKPRLVHLEGPMPQVDIGKAKRTDLVAGKINLIVNATQMHPVYLDAKVQKILVNGQYLTVRFVDSLRTVLINEQPFKAEFGGLPKPIVVGSEKYSIRFSALPRNIKPGHVQIANMEGIGLPLLSPVKKDGELKKVENPIKVYQQEQPIARLLETPSSELNLDMLVSVMPSSTVPVSSSEYSVAEHLFSKTDKFSGLEKSMEENLAPVLPILGNMNGNDLFNNLVATGIVQVPSTTQPDPQEEAKNKPEEVKNTPREDKNIIQKVDFMKSDTLRVKQPGLVATSYGGKQCLVCAVRFPSEHTVHYWQHLDWHLQQNRRHKDAARRDHSRHCHYDRSNCTKCEEVEDLEEREESWFETGGNPAASGEAAVEAPSVAASESTLHCCALCGDIFQQFFNNDEQEWHIRNAIKHKDDYYHPLCFKDYKTALTKAGEPKVKESSEDIASEETMEEESIETKDVDRTAEQSDDDSVDEDVEDPRELDPVDDEDNEADGCFKAEQLVELLDEDDPETGVEISAERAAQGHLAEAEIDVSEIKFKREPIDPGIEKPIGTADEETIPSRIYHTHPTVESSIDGDL</sequence>
<feature type="region of interest" description="Disordered" evidence="1">
    <location>
        <begin position="52"/>
        <end position="256"/>
    </location>
</feature>
<feature type="region of interest" description="Disordered" evidence="1">
    <location>
        <begin position="918"/>
        <end position="979"/>
    </location>
</feature>
<feature type="compositionally biased region" description="Acidic residues" evidence="1">
    <location>
        <begin position="928"/>
        <end position="940"/>
    </location>
</feature>
<dbReference type="GO" id="GO:0003729">
    <property type="term" value="F:mRNA binding"/>
    <property type="evidence" value="ECO:0007669"/>
    <property type="project" value="InterPro"/>
</dbReference>
<dbReference type="InterPro" id="IPR045154">
    <property type="entry name" value="PCF11-like"/>
</dbReference>
<evidence type="ECO:0000256" key="1">
    <source>
        <dbReference type="SAM" id="MobiDB-lite"/>
    </source>
</evidence>
<evidence type="ECO:0000313" key="2">
    <source>
        <dbReference type="EMBL" id="CAH1634941.1"/>
    </source>
</evidence>
<proteinExistence type="predicted"/>
<feature type="compositionally biased region" description="Basic and acidic residues" evidence="1">
    <location>
        <begin position="115"/>
        <end position="124"/>
    </location>
</feature>
<feature type="region of interest" description="Disordered" evidence="1">
    <location>
        <begin position="1"/>
        <end position="23"/>
    </location>
</feature>
<keyword evidence="3" id="KW-1185">Reference proteome</keyword>
<dbReference type="GO" id="GO:0031124">
    <property type="term" value="P:mRNA 3'-end processing"/>
    <property type="evidence" value="ECO:0007669"/>
    <property type="project" value="InterPro"/>
</dbReference>
<feature type="compositionally biased region" description="Basic and acidic residues" evidence="1">
    <location>
        <begin position="195"/>
        <end position="205"/>
    </location>
</feature>
<feature type="compositionally biased region" description="Low complexity" evidence="1">
    <location>
        <begin position="1"/>
        <end position="11"/>
    </location>
</feature>
<name>A0A9P0HTB2_SPOLI</name>
<dbReference type="GO" id="GO:0006369">
    <property type="term" value="P:termination of RNA polymerase II transcription"/>
    <property type="evidence" value="ECO:0007669"/>
    <property type="project" value="InterPro"/>
</dbReference>
<dbReference type="EMBL" id="LR824532">
    <property type="protein sequence ID" value="CAH1634941.1"/>
    <property type="molecule type" value="Genomic_DNA"/>
</dbReference>
<feature type="compositionally biased region" description="Basic and acidic residues" evidence="1">
    <location>
        <begin position="941"/>
        <end position="951"/>
    </location>
</feature>
<feature type="region of interest" description="Disordered" evidence="1">
    <location>
        <begin position="721"/>
        <end position="745"/>
    </location>
</feature>
<dbReference type="Proteomes" id="UP001153321">
    <property type="component" value="Chromosome 1"/>
</dbReference>
<gene>
    <name evidence="2" type="ORF">SPLIT_LOCUS303</name>
</gene>
<dbReference type="GO" id="GO:0005737">
    <property type="term" value="C:cytoplasm"/>
    <property type="evidence" value="ECO:0007669"/>
    <property type="project" value="TreeGrafter"/>
</dbReference>
<dbReference type="GO" id="GO:0000993">
    <property type="term" value="F:RNA polymerase II complex binding"/>
    <property type="evidence" value="ECO:0007669"/>
    <property type="project" value="InterPro"/>
</dbReference>
<accession>A0A9P0HTB2</accession>
<evidence type="ECO:0008006" key="4">
    <source>
        <dbReference type="Google" id="ProtNLM"/>
    </source>
</evidence>
<feature type="compositionally biased region" description="Basic and acidic residues" evidence="1">
    <location>
        <begin position="730"/>
        <end position="745"/>
    </location>
</feature>
<feature type="compositionally biased region" description="Basic residues" evidence="1">
    <location>
        <begin position="55"/>
        <end position="65"/>
    </location>
</feature>
<dbReference type="PANTHER" id="PTHR15921:SF3">
    <property type="entry name" value="PRE-MRNA CLEAVAGE COMPLEX 2 PROTEIN PCF11"/>
    <property type="match status" value="1"/>
</dbReference>
<feature type="compositionally biased region" description="Acidic residues" evidence="1">
    <location>
        <begin position="206"/>
        <end position="216"/>
    </location>
</feature>
<feature type="compositionally biased region" description="Basic and acidic residues" evidence="1">
    <location>
        <begin position="173"/>
        <end position="183"/>
    </location>
</feature>
<dbReference type="PANTHER" id="PTHR15921">
    <property type="entry name" value="PRE-MRNA CLEAVAGE COMPLEX II"/>
    <property type="match status" value="1"/>
</dbReference>
<feature type="region of interest" description="Disordered" evidence="1">
    <location>
        <begin position="1027"/>
        <end position="1064"/>
    </location>
</feature>
<feature type="compositionally biased region" description="Acidic residues" evidence="1">
    <location>
        <begin position="952"/>
        <end position="978"/>
    </location>
</feature>
<reference evidence="2" key="1">
    <citation type="submission" date="2022-02" db="EMBL/GenBank/DDBJ databases">
        <authorList>
            <person name="King R."/>
        </authorList>
    </citation>
    <scope>NUCLEOTIDE SEQUENCE</scope>
</reference>
<organism evidence="2 3">
    <name type="scientific">Spodoptera littoralis</name>
    <name type="common">Egyptian cotton leafworm</name>
    <dbReference type="NCBI Taxonomy" id="7109"/>
    <lineage>
        <taxon>Eukaryota</taxon>
        <taxon>Metazoa</taxon>
        <taxon>Ecdysozoa</taxon>
        <taxon>Arthropoda</taxon>
        <taxon>Hexapoda</taxon>
        <taxon>Insecta</taxon>
        <taxon>Pterygota</taxon>
        <taxon>Neoptera</taxon>
        <taxon>Endopterygota</taxon>
        <taxon>Lepidoptera</taxon>
        <taxon>Glossata</taxon>
        <taxon>Ditrysia</taxon>
        <taxon>Noctuoidea</taxon>
        <taxon>Noctuidae</taxon>
        <taxon>Amphipyrinae</taxon>
        <taxon>Spodoptera</taxon>
    </lineage>
</organism>
<protein>
    <recommendedName>
        <fullName evidence="4">Pre-mRNA cleavage complex 2 protein Pcf11</fullName>
    </recommendedName>
</protein>
<feature type="compositionally biased region" description="Basic and acidic residues" evidence="1">
    <location>
        <begin position="66"/>
        <end position="89"/>
    </location>
</feature>
<dbReference type="GO" id="GO:0005849">
    <property type="term" value="C:mRNA cleavage factor complex"/>
    <property type="evidence" value="ECO:0007669"/>
    <property type="project" value="TreeGrafter"/>
</dbReference>
<dbReference type="AlphaFoldDB" id="A0A9P0HTB2"/>